<dbReference type="GO" id="GO:0003700">
    <property type="term" value="F:DNA-binding transcription factor activity"/>
    <property type="evidence" value="ECO:0007669"/>
    <property type="project" value="InterPro"/>
</dbReference>
<dbReference type="InterPro" id="IPR036390">
    <property type="entry name" value="WH_DNA-bd_sf"/>
</dbReference>
<dbReference type="PROSITE" id="PS50995">
    <property type="entry name" value="HTH_MARR_2"/>
    <property type="match status" value="1"/>
</dbReference>
<feature type="compositionally biased region" description="Polar residues" evidence="1">
    <location>
        <begin position="140"/>
        <end position="151"/>
    </location>
</feature>
<feature type="region of interest" description="Disordered" evidence="1">
    <location>
        <begin position="140"/>
        <end position="185"/>
    </location>
</feature>
<dbReference type="PANTHER" id="PTHR33164">
    <property type="entry name" value="TRANSCRIPTIONAL REGULATOR, MARR FAMILY"/>
    <property type="match status" value="1"/>
</dbReference>
<dbReference type="RefSeq" id="WP_153283325.1">
    <property type="nucleotide sequence ID" value="NZ_CP045644.1"/>
</dbReference>
<dbReference type="PRINTS" id="PR00598">
    <property type="entry name" value="HTHMARR"/>
</dbReference>
<dbReference type="PANTHER" id="PTHR33164:SF95">
    <property type="entry name" value="TRANSCRIPTIONAL REGULATOR"/>
    <property type="match status" value="1"/>
</dbReference>
<gene>
    <name evidence="3" type="ORF">GFK26_18980</name>
</gene>
<dbReference type="InterPro" id="IPR039422">
    <property type="entry name" value="MarR/SlyA-like"/>
</dbReference>
<dbReference type="InterPro" id="IPR000835">
    <property type="entry name" value="HTH_MarR-typ"/>
</dbReference>
<evidence type="ECO:0000256" key="1">
    <source>
        <dbReference type="SAM" id="MobiDB-lite"/>
    </source>
</evidence>
<organism evidence="3 4">
    <name type="scientific">Variovorax paradoxus</name>
    <dbReference type="NCBI Taxonomy" id="34073"/>
    <lineage>
        <taxon>Bacteria</taxon>
        <taxon>Pseudomonadati</taxon>
        <taxon>Pseudomonadota</taxon>
        <taxon>Betaproteobacteria</taxon>
        <taxon>Burkholderiales</taxon>
        <taxon>Comamonadaceae</taxon>
        <taxon>Variovorax</taxon>
    </lineage>
</organism>
<dbReference type="Proteomes" id="UP000326780">
    <property type="component" value="Chromosome"/>
</dbReference>
<proteinExistence type="predicted"/>
<dbReference type="InterPro" id="IPR036388">
    <property type="entry name" value="WH-like_DNA-bd_sf"/>
</dbReference>
<evidence type="ECO:0000313" key="4">
    <source>
        <dbReference type="Proteomes" id="UP000326780"/>
    </source>
</evidence>
<dbReference type="AlphaFoldDB" id="A0A5Q0M593"/>
<dbReference type="SUPFAM" id="SSF46785">
    <property type="entry name" value="Winged helix' DNA-binding domain"/>
    <property type="match status" value="1"/>
</dbReference>
<dbReference type="Pfam" id="PF12802">
    <property type="entry name" value="MarR_2"/>
    <property type="match status" value="1"/>
</dbReference>
<protein>
    <submittedName>
        <fullName evidence="3">MarR family transcriptional regulator</fullName>
    </submittedName>
</protein>
<evidence type="ECO:0000259" key="2">
    <source>
        <dbReference type="PROSITE" id="PS50995"/>
    </source>
</evidence>
<sequence>MTAEFEQLPGYHVRRLHQIAVALFLEETKLHGITPVQYGALAAVAGQPGIDQRGLARAIGIDTSTIGSVVDRLEARGLMTRNASPDDRRVRLLTITPEGESLLSAVEPGLLRTQDRLLAPLPADQQADFMRMLTTLVQGNSSVSRAPSNSDGPAPEAFGTRQANSVVPSEVATPPLSPRRRQRAA</sequence>
<dbReference type="SMART" id="SM00347">
    <property type="entry name" value="HTH_MARR"/>
    <property type="match status" value="1"/>
</dbReference>
<evidence type="ECO:0000313" key="3">
    <source>
        <dbReference type="EMBL" id="QFZ84703.1"/>
    </source>
</evidence>
<name>A0A5Q0M593_VARPD</name>
<feature type="domain" description="HTH marR-type" evidence="2">
    <location>
        <begin position="1"/>
        <end position="138"/>
    </location>
</feature>
<reference evidence="3 4" key="1">
    <citation type="submission" date="2019-10" db="EMBL/GenBank/DDBJ databases">
        <title>Complete genome sequence of Variovorax paradoxus 5C-2.</title>
        <authorList>
            <person name="Gogoleva N.E."/>
            <person name="Balkin A.S."/>
        </authorList>
    </citation>
    <scope>NUCLEOTIDE SEQUENCE [LARGE SCALE GENOMIC DNA]</scope>
    <source>
        <strain evidence="3 4">5C-2</strain>
    </source>
</reference>
<dbReference type="GO" id="GO:0006950">
    <property type="term" value="P:response to stress"/>
    <property type="evidence" value="ECO:0007669"/>
    <property type="project" value="TreeGrafter"/>
</dbReference>
<dbReference type="EMBL" id="CP045644">
    <property type="protein sequence ID" value="QFZ84703.1"/>
    <property type="molecule type" value="Genomic_DNA"/>
</dbReference>
<dbReference type="Gene3D" id="1.10.10.10">
    <property type="entry name" value="Winged helix-like DNA-binding domain superfamily/Winged helix DNA-binding domain"/>
    <property type="match status" value="1"/>
</dbReference>
<accession>A0A5Q0M593</accession>